<feature type="compositionally biased region" description="Low complexity" evidence="10">
    <location>
        <begin position="24"/>
        <end position="59"/>
    </location>
</feature>
<comment type="caution">
    <text evidence="13">The sequence shown here is derived from an EMBL/GenBank/DDBJ whole genome shotgun (WGS) entry which is preliminary data.</text>
</comment>
<dbReference type="OrthoDB" id="25106at2"/>
<evidence type="ECO:0000256" key="6">
    <source>
        <dbReference type="ARBA" id="ARBA00023014"/>
    </source>
</evidence>
<sequence length="160" mass="15412">MHRRHALRGAVTLGAAAPLVAACSGSDDGTATDATSPSTPTSTSPTSTGSAPDGGTTPDAEGTAPAVGLVATADVPVGGGVILSEEELVVTQPGDGSFVAFTAICTHQGCLVGSVGDGAITCPCHNSTFSITDGSVLGGPANGPLEEVAVEVVDGQVVRA</sequence>
<keyword evidence="14" id="KW-1185">Reference proteome</keyword>
<evidence type="ECO:0000256" key="1">
    <source>
        <dbReference type="ARBA" id="ARBA00002494"/>
    </source>
</evidence>
<accession>A0A4S8NC44</accession>
<feature type="domain" description="Rieske" evidence="12">
    <location>
        <begin position="67"/>
        <end position="159"/>
    </location>
</feature>
<dbReference type="GO" id="GO:0016020">
    <property type="term" value="C:membrane"/>
    <property type="evidence" value="ECO:0007669"/>
    <property type="project" value="InterPro"/>
</dbReference>
<name>A0A4S8NC44_9ACTN</name>
<dbReference type="GO" id="GO:0016705">
    <property type="term" value="F:oxidoreductase activity, acting on paired donors, with incorporation or reduction of molecular oxygen"/>
    <property type="evidence" value="ECO:0007669"/>
    <property type="project" value="UniProtKB-ARBA"/>
</dbReference>
<dbReference type="Gene3D" id="2.102.10.10">
    <property type="entry name" value="Rieske [2Fe-2S] iron-sulphur domain"/>
    <property type="match status" value="1"/>
</dbReference>
<dbReference type="EMBL" id="STGW01000005">
    <property type="protein sequence ID" value="THV13421.1"/>
    <property type="molecule type" value="Genomic_DNA"/>
</dbReference>
<dbReference type="InterPro" id="IPR014349">
    <property type="entry name" value="Rieske_Fe-S_prot"/>
</dbReference>
<reference evidence="13 14" key="1">
    <citation type="journal article" date="2009" name="Int. J. Syst. Evol. Microbiol.">
        <title>Nocardioides caeni sp. nov., isolated from wastewater.</title>
        <authorList>
            <person name="Yoon J.H."/>
            <person name="Kang S.J."/>
            <person name="Park S."/>
            <person name="Kim W."/>
            <person name="Oh T.K."/>
        </authorList>
    </citation>
    <scope>NUCLEOTIDE SEQUENCE [LARGE SCALE GENOMIC DNA]</scope>
    <source>
        <strain evidence="13 14">DSM 23134</strain>
    </source>
</reference>
<keyword evidence="11" id="KW-0732">Signal</keyword>
<dbReference type="AlphaFoldDB" id="A0A4S8NC44"/>
<comment type="function">
    <text evidence="1">Iron-sulfur subunit of the cytochrome bc1 complex, an essential component of the respiratory electron transport chain required for ATP synthesis. The bc1 complex catalyzes the oxidation of menaquinol and the reduction of cytochrome c in the respiratory chain. The bc1 complex operates through a Q-cycle mechanism that couples electron transfer to generation of the proton gradient that drives ATP synthesis.</text>
</comment>
<dbReference type="InterPro" id="IPR005805">
    <property type="entry name" value="Rieske_Fe-S_prot_C"/>
</dbReference>
<evidence type="ECO:0000256" key="10">
    <source>
        <dbReference type="SAM" id="MobiDB-lite"/>
    </source>
</evidence>
<dbReference type="PRINTS" id="PR00162">
    <property type="entry name" value="RIESKE"/>
</dbReference>
<evidence type="ECO:0000256" key="8">
    <source>
        <dbReference type="ARBA" id="ARBA00029586"/>
    </source>
</evidence>
<evidence type="ECO:0000256" key="11">
    <source>
        <dbReference type="SAM" id="SignalP"/>
    </source>
</evidence>
<evidence type="ECO:0000313" key="14">
    <source>
        <dbReference type="Proteomes" id="UP000307087"/>
    </source>
</evidence>
<dbReference type="SUPFAM" id="SSF50022">
    <property type="entry name" value="ISP domain"/>
    <property type="match status" value="1"/>
</dbReference>
<feature type="region of interest" description="Disordered" evidence="10">
    <location>
        <begin position="24"/>
        <end position="67"/>
    </location>
</feature>
<evidence type="ECO:0000256" key="4">
    <source>
        <dbReference type="ARBA" id="ARBA00022723"/>
    </source>
</evidence>
<keyword evidence="3" id="KW-0001">2Fe-2S</keyword>
<evidence type="ECO:0000256" key="3">
    <source>
        <dbReference type="ARBA" id="ARBA00022714"/>
    </source>
</evidence>
<feature type="chain" id="PRO_5038437283" description="Cytochrome bc1 complex Rieske iron-sulfur subunit" evidence="11">
    <location>
        <begin position="22"/>
        <end position="160"/>
    </location>
</feature>
<organism evidence="13 14">
    <name type="scientific">Nocardioides caeni</name>
    <dbReference type="NCBI Taxonomy" id="574700"/>
    <lineage>
        <taxon>Bacteria</taxon>
        <taxon>Bacillati</taxon>
        <taxon>Actinomycetota</taxon>
        <taxon>Actinomycetes</taxon>
        <taxon>Propionibacteriales</taxon>
        <taxon>Nocardioidaceae</taxon>
        <taxon>Nocardioides</taxon>
    </lineage>
</organism>
<keyword evidence="6" id="KW-0411">Iron-sulfur</keyword>
<dbReference type="Proteomes" id="UP000307087">
    <property type="component" value="Unassembled WGS sequence"/>
</dbReference>
<dbReference type="PANTHER" id="PTHR10134">
    <property type="entry name" value="CYTOCHROME B-C1 COMPLEX SUBUNIT RIESKE, MITOCHONDRIAL"/>
    <property type="match status" value="1"/>
</dbReference>
<evidence type="ECO:0000256" key="5">
    <source>
        <dbReference type="ARBA" id="ARBA00023004"/>
    </source>
</evidence>
<evidence type="ECO:0000256" key="2">
    <source>
        <dbReference type="ARBA" id="ARBA00015816"/>
    </source>
</evidence>
<dbReference type="InterPro" id="IPR017941">
    <property type="entry name" value="Rieske_2Fe-2S"/>
</dbReference>
<feature type="signal peptide" evidence="11">
    <location>
        <begin position="1"/>
        <end position="21"/>
    </location>
</feature>
<gene>
    <name evidence="13" type="ORF">E9934_09705</name>
</gene>
<protein>
    <recommendedName>
        <fullName evidence="2">Cytochrome bc1 complex Rieske iron-sulfur subunit</fullName>
    </recommendedName>
    <alternativeName>
        <fullName evidence="8">Cytochrome bc1 reductase complex subunit QcrA</fullName>
    </alternativeName>
</protein>
<keyword evidence="7" id="KW-1015">Disulfide bond</keyword>
<keyword evidence="5" id="KW-0408">Iron</keyword>
<proteinExistence type="predicted"/>
<keyword evidence="4" id="KW-0479">Metal-binding</keyword>
<dbReference type="InterPro" id="IPR036922">
    <property type="entry name" value="Rieske_2Fe-2S_sf"/>
</dbReference>
<evidence type="ECO:0000256" key="9">
    <source>
        <dbReference type="ARBA" id="ARBA00034078"/>
    </source>
</evidence>
<evidence type="ECO:0000259" key="12">
    <source>
        <dbReference type="PROSITE" id="PS51296"/>
    </source>
</evidence>
<dbReference type="Pfam" id="PF00355">
    <property type="entry name" value="Rieske"/>
    <property type="match status" value="1"/>
</dbReference>
<comment type="cofactor">
    <cofactor evidence="9">
        <name>[2Fe-2S] cluster</name>
        <dbReference type="ChEBI" id="CHEBI:190135"/>
    </cofactor>
</comment>
<evidence type="ECO:0000313" key="13">
    <source>
        <dbReference type="EMBL" id="THV13421.1"/>
    </source>
</evidence>
<dbReference type="GO" id="GO:0046872">
    <property type="term" value="F:metal ion binding"/>
    <property type="evidence" value="ECO:0007669"/>
    <property type="project" value="UniProtKB-KW"/>
</dbReference>
<dbReference type="PROSITE" id="PS51296">
    <property type="entry name" value="RIESKE"/>
    <property type="match status" value="1"/>
</dbReference>
<dbReference type="GO" id="GO:0004497">
    <property type="term" value="F:monooxygenase activity"/>
    <property type="evidence" value="ECO:0007669"/>
    <property type="project" value="UniProtKB-ARBA"/>
</dbReference>
<dbReference type="FunFam" id="2.102.10.10:FF:000016">
    <property type="entry name" value="Nitrite reductase/ring-hydroxylating ferredoxin subunit"/>
    <property type="match status" value="1"/>
</dbReference>
<dbReference type="GO" id="GO:0051537">
    <property type="term" value="F:2 iron, 2 sulfur cluster binding"/>
    <property type="evidence" value="ECO:0007669"/>
    <property type="project" value="UniProtKB-KW"/>
</dbReference>
<dbReference type="PROSITE" id="PS51257">
    <property type="entry name" value="PROKAR_LIPOPROTEIN"/>
    <property type="match status" value="1"/>
</dbReference>
<dbReference type="CDD" id="cd03467">
    <property type="entry name" value="Rieske"/>
    <property type="match status" value="1"/>
</dbReference>
<evidence type="ECO:0000256" key="7">
    <source>
        <dbReference type="ARBA" id="ARBA00023157"/>
    </source>
</evidence>